<evidence type="ECO:0000259" key="9">
    <source>
        <dbReference type="PROSITE" id="PS51736"/>
    </source>
</evidence>
<dbReference type="InterPro" id="IPR009057">
    <property type="entry name" value="Homeodomain-like_sf"/>
</dbReference>
<dbReference type="Pfam" id="PF00239">
    <property type="entry name" value="Resolvase"/>
    <property type="match status" value="1"/>
</dbReference>
<evidence type="ECO:0000256" key="1">
    <source>
        <dbReference type="ARBA" id="ARBA00009913"/>
    </source>
</evidence>
<dbReference type="OrthoDB" id="114045at2"/>
<name>A0A6M4GIN0_SPHYA</name>
<dbReference type="RefSeq" id="WP_017980898.1">
    <property type="nucleotide sequence ID" value="NZ_JBHIWD010000020.1"/>
</dbReference>
<feature type="domain" description="Resolvase/invertase-type recombinase catalytic" evidence="9">
    <location>
        <begin position="1"/>
        <end position="135"/>
    </location>
</feature>
<dbReference type="GO" id="GO:0000150">
    <property type="term" value="F:DNA strand exchange activity"/>
    <property type="evidence" value="ECO:0007669"/>
    <property type="project" value="UniProtKB-KW"/>
</dbReference>
<dbReference type="PROSITE" id="PS51736">
    <property type="entry name" value="RECOMBINASES_3"/>
    <property type="match status" value="1"/>
</dbReference>
<dbReference type="PANTHER" id="PTHR30461">
    <property type="entry name" value="DNA-INVERTASE FROM LAMBDOID PROPHAGE"/>
    <property type="match status" value="1"/>
</dbReference>
<keyword evidence="4" id="KW-0238">DNA-binding</keyword>
<keyword evidence="3" id="KW-0230">DNA invertase</keyword>
<dbReference type="Gene3D" id="3.40.50.1390">
    <property type="entry name" value="Resolvase, N-terminal catalytic domain"/>
    <property type="match status" value="1"/>
</dbReference>
<dbReference type="GO" id="GO:0003677">
    <property type="term" value="F:DNA binding"/>
    <property type="evidence" value="ECO:0007669"/>
    <property type="project" value="UniProtKB-KW"/>
</dbReference>
<evidence type="ECO:0000256" key="8">
    <source>
        <dbReference type="SAM" id="MobiDB-lite"/>
    </source>
</evidence>
<protein>
    <submittedName>
        <fullName evidence="10">Recombinase family protein</fullName>
    </submittedName>
</protein>
<dbReference type="InterPro" id="IPR050639">
    <property type="entry name" value="SSR_resolvase"/>
</dbReference>
<feature type="active site" description="O-(5'-phospho-DNA)-serine intermediate" evidence="6 7">
    <location>
        <position position="9"/>
    </location>
</feature>
<geneLocation type="plasmid" evidence="11">
    <name>p-b-sy</name>
</geneLocation>
<reference evidence="10 11" key="1">
    <citation type="submission" date="2020-04" db="EMBL/GenBank/DDBJ databases">
        <title>The Whole Genome Analysis of High salt-tolerant Sphingobium yanoikuyae YC-XJ2 with Aryl organophosphorus flame retardants (aryl-OPFRs)-degrading capacity and characteristics of Related phosphotriesterase.</title>
        <authorList>
            <person name="Li X."/>
        </authorList>
    </citation>
    <scope>NUCLEOTIDE SEQUENCE [LARGE SCALE GENOMIC DNA]</scope>
    <source>
        <strain evidence="10 11">YC-XJ2</strain>
        <plasmid evidence="11">p-b-sy</plasmid>
    </source>
</reference>
<dbReference type="InterPro" id="IPR006118">
    <property type="entry name" value="Recombinase_CS"/>
</dbReference>
<dbReference type="PROSITE" id="PS00398">
    <property type="entry name" value="RECOMBINASES_2"/>
    <property type="match status" value="1"/>
</dbReference>
<dbReference type="FunFam" id="3.40.50.1390:FF:000001">
    <property type="entry name" value="DNA recombinase"/>
    <property type="match status" value="1"/>
</dbReference>
<dbReference type="SMART" id="SM00857">
    <property type="entry name" value="Resolvase"/>
    <property type="match status" value="1"/>
</dbReference>
<dbReference type="EMBL" id="CP053023">
    <property type="protein sequence ID" value="QJR06193.1"/>
    <property type="molecule type" value="Genomic_DNA"/>
</dbReference>
<dbReference type="InterPro" id="IPR036162">
    <property type="entry name" value="Resolvase-like_N_sf"/>
</dbReference>
<comment type="similarity">
    <text evidence="1">Belongs to the site-specific recombinase resolvase family.</text>
</comment>
<dbReference type="PANTHER" id="PTHR30461:SF2">
    <property type="entry name" value="SERINE RECOMBINASE PINE-RELATED"/>
    <property type="match status" value="1"/>
</dbReference>
<dbReference type="Pfam" id="PF02796">
    <property type="entry name" value="HTH_7"/>
    <property type="match status" value="1"/>
</dbReference>
<sequence>MKLGYARVSTGEQNLALQIDALRAAGAEAIFEDKGISGSMVLKPAYGDMLRQVRAGDEIMVWRLDRLGRSLPALIGELELLAGLDVGFRSLTEQIETVTPAGRLFFHMVGAFAQFERDVIRERTNAGLQSARRAGKKLGRPALIGDEQWTQAKTLMAEPTNMGAAAVAKLLGVSRQAIYKRLDKDKAAQGGELAALPSPPRQTERAKKAA</sequence>
<dbReference type="InterPro" id="IPR006120">
    <property type="entry name" value="Resolvase_HTH_dom"/>
</dbReference>
<dbReference type="InterPro" id="IPR006119">
    <property type="entry name" value="Resolv_N"/>
</dbReference>
<keyword evidence="2" id="KW-0229">DNA integration</keyword>
<dbReference type="AlphaFoldDB" id="A0A6M4GIN0"/>
<evidence type="ECO:0000256" key="2">
    <source>
        <dbReference type="ARBA" id="ARBA00022908"/>
    </source>
</evidence>
<dbReference type="SUPFAM" id="SSF46689">
    <property type="entry name" value="Homeodomain-like"/>
    <property type="match status" value="1"/>
</dbReference>
<accession>A0A6M4GIN0</accession>
<evidence type="ECO:0000256" key="3">
    <source>
        <dbReference type="ARBA" id="ARBA00023100"/>
    </source>
</evidence>
<evidence type="ECO:0000313" key="11">
    <source>
        <dbReference type="Proteomes" id="UP000502611"/>
    </source>
</evidence>
<evidence type="ECO:0000256" key="7">
    <source>
        <dbReference type="PROSITE-ProRule" id="PRU10137"/>
    </source>
</evidence>
<organism evidence="10 11">
    <name type="scientific">Sphingobium yanoikuyae</name>
    <name type="common">Sphingomonas yanoikuyae</name>
    <dbReference type="NCBI Taxonomy" id="13690"/>
    <lineage>
        <taxon>Bacteria</taxon>
        <taxon>Pseudomonadati</taxon>
        <taxon>Pseudomonadota</taxon>
        <taxon>Alphaproteobacteria</taxon>
        <taxon>Sphingomonadales</taxon>
        <taxon>Sphingomonadaceae</taxon>
        <taxon>Sphingobium</taxon>
    </lineage>
</organism>
<dbReference type="SUPFAM" id="SSF53041">
    <property type="entry name" value="Resolvase-like"/>
    <property type="match status" value="1"/>
</dbReference>
<keyword evidence="10" id="KW-0614">Plasmid</keyword>
<keyword evidence="5" id="KW-0233">DNA recombination</keyword>
<dbReference type="Proteomes" id="UP000502611">
    <property type="component" value="Plasmid p-B-Sy"/>
</dbReference>
<dbReference type="PROSITE" id="PS00397">
    <property type="entry name" value="RECOMBINASES_1"/>
    <property type="match status" value="1"/>
</dbReference>
<proteinExistence type="inferred from homology"/>
<evidence type="ECO:0000256" key="6">
    <source>
        <dbReference type="PIRSR" id="PIRSR606118-50"/>
    </source>
</evidence>
<gene>
    <name evidence="10" type="ORF">HH800_28175</name>
</gene>
<feature type="region of interest" description="Disordered" evidence="8">
    <location>
        <begin position="189"/>
        <end position="210"/>
    </location>
</feature>
<evidence type="ECO:0000313" key="10">
    <source>
        <dbReference type="EMBL" id="QJR06193.1"/>
    </source>
</evidence>
<dbReference type="Gene3D" id="1.10.10.60">
    <property type="entry name" value="Homeodomain-like"/>
    <property type="match status" value="1"/>
</dbReference>
<evidence type="ECO:0000256" key="5">
    <source>
        <dbReference type="ARBA" id="ARBA00023172"/>
    </source>
</evidence>
<evidence type="ECO:0000256" key="4">
    <source>
        <dbReference type="ARBA" id="ARBA00023125"/>
    </source>
</evidence>
<dbReference type="GO" id="GO:0015074">
    <property type="term" value="P:DNA integration"/>
    <property type="evidence" value="ECO:0007669"/>
    <property type="project" value="UniProtKB-KW"/>
</dbReference>
<dbReference type="CDD" id="cd03768">
    <property type="entry name" value="SR_ResInv"/>
    <property type="match status" value="1"/>
</dbReference>